<dbReference type="PANTHER" id="PTHR34822:SF1">
    <property type="entry name" value="GRPB FAMILY PROTEIN"/>
    <property type="match status" value="1"/>
</dbReference>
<comment type="caution">
    <text evidence="1">The sequence shown here is derived from an EMBL/GenBank/DDBJ whole genome shotgun (WGS) entry which is preliminary data.</text>
</comment>
<organism evidence="1 2">
    <name type="scientific">Undibacterium nitidum</name>
    <dbReference type="NCBI Taxonomy" id="2762298"/>
    <lineage>
        <taxon>Bacteria</taxon>
        <taxon>Pseudomonadati</taxon>
        <taxon>Pseudomonadota</taxon>
        <taxon>Betaproteobacteria</taxon>
        <taxon>Burkholderiales</taxon>
        <taxon>Oxalobacteraceae</taxon>
        <taxon>Undibacterium</taxon>
    </lineage>
</organism>
<dbReference type="RefSeq" id="WP_186914585.1">
    <property type="nucleotide sequence ID" value="NZ_JACOFZ010000001.1"/>
</dbReference>
<dbReference type="Proteomes" id="UP000627446">
    <property type="component" value="Unassembled WGS sequence"/>
</dbReference>
<reference evidence="1" key="1">
    <citation type="submission" date="2020-08" db="EMBL/GenBank/DDBJ databases">
        <title>Novel species isolated from subtropical streams in China.</title>
        <authorList>
            <person name="Lu H."/>
        </authorList>
    </citation>
    <scope>NUCLEOTIDE SEQUENCE</scope>
    <source>
        <strain evidence="1">LX22W</strain>
    </source>
</reference>
<evidence type="ECO:0000313" key="2">
    <source>
        <dbReference type="Proteomes" id="UP000627446"/>
    </source>
</evidence>
<dbReference type="Gene3D" id="3.30.460.10">
    <property type="entry name" value="Beta Polymerase, domain 2"/>
    <property type="match status" value="1"/>
</dbReference>
<sequence>MMSMLKHFLKPELILSAYQETWPQAFDSAKQELQNLFITPDFQIEHIGSTAIQGLSAKPVIDILLGASSLSDIETNITALENSAYTYVAKYEVDIPQRRYFVKAAQTELSGTPFRLHVHGVVIGSQLWREHLFFRDQLRTQAAIREEYQALKLRLATEFAHDKAAYTEAKAPFILRILGQMPASN</sequence>
<dbReference type="InterPro" id="IPR007344">
    <property type="entry name" value="GrpB/CoaE"/>
</dbReference>
<name>A0A923HR53_9BURK</name>
<gene>
    <name evidence="1" type="ORF">H8K36_06200</name>
</gene>
<protein>
    <submittedName>
        <fullName evidence="1">GrpB family protein</fullName>
    </submittedName>
</protein>
<evidence type="ECO:0000313" key="1">
    <source>
        <dbReference type="EMBL" id="MBC3880957.1"/>
    </source>
</evidence>
<dbReference type="InterPro" id="IPR043519">
    <property type="entry name" value="NT_sf"/>
</dbReference>
<dbReference type="EMBL" id="JACOFZ010000001">
    <property type="protein sequence ID" value="MBC3880957.1"/>
    <property type="molecule type" value="Genomic_DNA"/>
</dbReference>
<keyword evidence="2" id="KW-1185">Reference proteome</keyword>
<dbReference type="SUPFAM" id="SSF81301">
    <property type="entry name" value="Nucleotidyltransferase"/>
    <property type="match status" value="1"/>
</dbReference>
<accession>A0A923HR53</accession>
<dbReference type="Pfam" id="PF04229">
    <property type="entry name" value="GrpB"/>
    <property type="match status" value="1"/>
</dbReference>
<dbReference type="AlphaFoldDB" id="A0A923HR53"/>
<dbReference type="PANTHER" id="PTHR34822">
    <property type="entry name" value="GRPB DOMAIN PROTEIN (AFU_ORTHOLOGUE AFUA_1G01530)"/>
    <property type="match status" value="1"/>
</dbReference>
<proteinExistence type="predicted"/>